<accession>A0A7X0LN73</accession>
<keyword evidence="2" id="KW-1185">Reference proteome</keyword>
<organism evidence="1 2">
    <name type="scientific">Streptomyces candidus</name>
    <dbReference type="NCBI Taxonomy" id="67283"/>
    <lineage>
        <taxon>Bacteria</taxon>
        <taxon>Bacillati</taxon>
        <taxon>Actinomycetota</taxon>
        <taxon>Actinomycetes</taxon>
        <taxon>Kitasatosporales</taxon>
        <taxon>Streptomycetaceae</taxon>
        <taxon>Streptomyces</taxon>
    </lineage>
</organism>
<dbReference type="AlphaFoldDB" id="A0A7X0LN73"/>
<dbReference type="GO" id="GO:0019546">
    <property type="term" value="P:L-arginine deiminase pathway"/>
    <property type="evidence" value="ECO:0007669"/>
    <property type="project" value="TreeGrafter"/>
</dbReference>
<dbReference type="Proteomes" id="UP000540423">
    <property type="component" value="Unassembled WGS sequence"/>
</dbReference>
<dbReference type="PANTHER" id="PTHR47271">
    <property type="entry name" value="ARGININE DEIMINASE"/>
    <property type="match status" value="1"/>
</dbReference>
<keyword evidence="1" id="KW-0378">Hydrolase</keyword>
<protein>
    <submittedName>
        <fullName evidence="1">N-dimethylarginine dimethylaminohydrolase</fullName>
    </submittedName>
</protein>
<dbReference type="EMBL" id="JACHEM010000003">
    <property type="protein sequence ID" value="MBB6435163.1"/>
    <property type="molecule type" value="Genomic_DNA"/>
</dbReference>
<name>A0A7X0LN73_9ACTN</name>
<dbReference type="SUPFAM" id="SSF55909">
    <property type="entry name" value="Pentein"/>
    <property type="match status" value="1"/>
</dbReference>
<dbReference type="Gene3D" id="3.75.10.10">
    <property type="entry name" value="L-arginine/glycine Amidinotransferase, Chain A"/>
    <property type="match status" value="1"/>
</dbReference>
<dbReference type="Pfam" id="PF02274">
    <property type="entry name" value="ADI"/>
    <property type="match status" value="1"/>
</dbReference>
<dbReference type="PANTHER" id="PTHR47271:SF2">
    <property type="entry name" value="ARGININE DEIMINASE"/>
    <property type="match status" value="1"/>
</dbReference>
<dbReference type="RefSeq" id="WP_185028413.1">
    <property type="nucleotide sequence ID" value="NZ_BNBN01000004.1"/>
</dbReference>
<proteinExistence type="predicted"/>
<evidence type="ECO:0000313" key="2">
    <source>
        <dbReference type="Proteomes" id="UP000540423"/>
    </source>
</evidence>
<sequence>MSRIVFLMQDPGEVMPAEMALFMGEDPPYDPGCAAAESAALKEVLVSRGAECLSVRQLLTGAPREALVALAAAAVGTDDPGRRPGIRAAFDSWSGDDLADIVIRQPHLRTYADPQLAEISPDASYESYEIRPLFGLMFPRDHYVDLGDAVALGRLRRQDRARETGVVRTVLEQLRGRPAELTTEEGHWLEGGDAAVSPRVAVLSGGFRSSPEAMDRLRRLLLTGERAVISVHDGRRRPEEFHLDHWLALGHDTALVAEDRLDDVEVSAVVHRDPDEPGAAAKTLREALHATGVEVIPLSAAQRLLFAANSFFLPDGQTVLTSTAAHKELAPLLEPRGIEVVSVPFDNHHKLFGSIHCALNTVRVPEEESGTS</sequence>
<reference evidence="1 2" key="1">
    <citation type="submission" date="2020-08" db="EMBL/GenBank/DDBJ databases">
        <title>Genomic Encyclopedia of Type Strains, Phase IV (KMG-IV): sequencing the most valuable type-strain genomes for metagenomic binning, comparative biology and taxonomic classification.</title>
        <authorList>
            <person name="Goeker M."/>
        </authorList>
    </citation>
    <scope>NUCLEOTIDE SEQUENCE [LARGE SCALE GENOMIC DNA]</scope>
    <source>
        <strain evidence="1 2">DSM 40141</strain>
    </source>
</reference>
<comment type="caution">
    <text evidence="1">The sequence shown here is derived from an EMBL/GenBank/DDBJ whole genome shotgun (WGS) entry which is preliminary data.</text>
</comment>
<evidence type="ECO:0000313" key="1">
    <source>
        <dbReference type="EMBL" id="MBB6435163.1"/>
    </source>
</evidence>
<gene>
    <name evidence="1" type="ORF">HNQ79_001614</name>
</gene>
<dbReference type="GO" id="GO:0016990">
    <property type="term" value="F:arginine deiminase activity"/>
    <property type="evidence" value="ECO:0007669"/>
    <property type="project" value="TreeGrafter"/>
</dbReference>